<feature type="region of interest" description="Disordered" evidence="1">
    <location>
        <begin position="200"/>
        <end position="239"/>
    </location>
</feature>
<dbReference type="InterPro" id="IPR011993">
    <property type="entry name" value="PH-like_dom_sf"/>
</dbReference>
<dbReference type="Pfam" id="PF00169">
    <property type="entry name" value="PH"/>
    <property type="match status" value="1"/>
</dbReference>
<feature type="compositionally biased region" description="Pro residues" evidence="1">
    <location>
        <begin position="468"/>
        <end position="477"/>
    </location>
</feature>
<accession>A0A7R9LN60</accession>
<dbReference type="GO" id="GO:0005737">
    <property type="term" value="C:cytoplasm"/>
    <property type="evidence" value="ECO:0007669"/>
    <property type="project" value="TreeGrafter"/>
</dbReference>
<dbReference type="InterPro" id="IPR046355">
    <property type="entry name" value="Gab1-4-like"/>
</dbReference>
<evidence type="ECO:0000259" key="2">
    <source>
        <dbReference type="PROSITE" id="PS50003"/>
    </source>
</evidence>
<dbReference type="CDD" id="cd13324">
    <property type="entry name" value="PH_Gab-like"/>
    <property type="match status" value="1"/>
</dbReference>
<feature type="compositionally biased region" description="Polar residues" evidence="1">
    <location>
        <begin position="273"/>
        <end position="288"/>
    </location>
</feature>
<dbReference type="Proteomes" id="UP000728032">
    <property type="component" value="Unassembled WGS sequence"/>
</dbReference>
<dbReference type="PANTHER" id="PTHR45960:SF2">
    <property type="entry name" value="PROTEIN DAUGHTER OF SEVENLESS"/>
    <property type="match status" value="1"/>
</dbReference>
<dbReference type="Gene3D" id="2.30.29.30">
    <property type="entry name" value="Pleckstrin-homology domain (PH domain)/Phosphotyrosine-binding domain (PTB)"/>
    <property type="match status" value="1"/>
</dbReference>
<evidence type="ECO:0000313" key="4">
    <source>
        <dbReference type="Proteomes" id="UP000728032"/>
    </source>
</evidence>
<feature type="compositionally biased region" description="Polar residues" evidence="1">
    <location>
        <begin position="487"/>
        <end position="496"/>
    </location>
</feature>
<feature type="compositionally biased region" description="Polar residues" evidence="1">
    <location>
        <begin position="438"/>
        <end position="463"/>
    </location>
</feature>
<protein>
    <recommendedName>
        <fullName evidence="2">PH domain-containing protein</fullName>
    </recommendedName>
</protein>
<dbReference type="SUPFAM" id="SSF50729">
    <property type="entry name" value="PH domain-like"/>
    <property type="match status" value="1"/>
</dbReference>
<dbReference type="AlphaFoldDB" id="A0A7R9LN60"/>
<feature type="compositionally biased region" description="Polar residues" evidence="1">
    <location>
        <begin position="680"/>
        <end position="690"/>
    </location>
</feature>
<feature type="region of interest" description="Disordered" evidence="1">
    <location>
        <begin position="260"/>
        <end position="288"/>
    </location>
</feature>
<reference evidence="3" key="1">
    <citation type="submission" date="2020-11" db="EMBL/GenBank/DDBJ databases">
        <authorList>
            <person name="Tran Van P."/>
        </authorList>
    </citation>
    <scope>NUCLEOTIDE SEQUENCE</scope>
</reference>
<feature type="region of interest" description="Disordered" evidence="1">
    <location>
        <begin position="657"/>
        <end position="840"/>
    </location>
</feature>
<dbReference type="GO" id="GO:0007165">
    <property type="term" value="P:signal transduction"/>
    <property type="evidence" value="ECO:0007669"/>
    <property type="project" value="TreeGrafter"/>
</dbReference>
<dbReference type="OrthoDB" id="67516at2759"/>
<dbReference type="PROSITE" id="PS50003">
    <property type="entry name" value="PH_DOMAIN"/>
    <property type="match status" value="1"/>
</dbReference>
<gene>
    <name evidence="3" type="ORF">ONB1V03_LOCUS4828</name>
</gene>
<evidence type="ECO:0000256" key="1">
    <source>
        <dbReference type="SAM" id="MobiDB-lite"/>
    </source>
</evidence>
<name>A0A7R9LN60_9ACAR</name>
<dbReference type="SMART" id="SM00233">
    <property type="entry name" value="PH"/>
    <property type="match status" value="1"/>
</dbReference>
<feature type="domain" description="PH" evidence="2">
    <location>
        <begin position="79"/>
        <end position="190"/>
    </location>
</feature>
<feature type="compositionally biased region" description="Polar residues" evidence="1">
    <location>
        <begin position="720"/>
        <end position="730"/>
    </location>
</feature>
<feature type="compositionally biased region" description="Low complexity" evidence="1">
    <location>
        <begin position="214"/>
        <end position="239"/>
    </location>
</feature>
<feature type="region of interest" description="Disordered" evidence="1">
    <location>
        <begin position="510"/>
        <end position="541"/>
    </location>
</feature>
<organism evidence="3">
    <name type="scientific">Oppiella nova</name>
    <dbReference type="NCBI Taxonomy" id="334625"/>
    <lineage>
        <taxon>Eukaryota</taxon>
        <taxon>Metazoa</taxon>
        <taxon>Ecdysozoa</taxon>
        <taxon>Arthropoda</taxon>
        <taxon>Chelicerata</taxon>
        <taxon>Arachnida</taxon>
        <taxon>Acari</taxon>
        <taxon>Acariformes</taxon>
        <taxon>Sarcoptiformes</taxon>
        <taxon>Oribatida</taxon>
        <taxon>Brachypylina</taxon>
        <taxon>Oppioidea</taxon>
        <taxon>Oppiidae</taxon>
        <taxon>Oppiella</taxon>
    </lineage>
</organism>
<dbReference type="FunFam" id="2.30.29.30:FF:000286">
    <property type="entry name" value="PH-protein kinase domain containing protein"/>
    <property type="match status" value="1"/>
</dbReference>
<proteinExistence type="predicted"/>
<evidence type="ECO:0000313" key="3">
    <source>
        <dbReference type="EMBL" id="CAD7644730.1"/>
    </source>
</evidence>
<dbReference type="GO" id="GO:0035591">
    <property type="term" value="F:signaling adaptor activity"/>
    <property type="evidence" value="ECO:0007669"/>
    <property type="project" value="TreeGrafter"/>
</dbReference>
<sequence>MGESTLAYRESENEELIPAISGIDNRIACHLYRLSSDSMDSHASHANHTHHTIHHINTIHNNTNSNTNINNNNIVTNGSLVCEGWLTKSPTEKLVWKTKWRRRWFVLRLSGQIPGQYVLEYYADSSKKKIKGVIDLDQCEQVDAGLQLEGRKENYQHMFDVRTSKRTYYLVANSESEMNKWVECICSVCGLKIHVDEGQDDRYSPQPSQEFAFSASNHNNNNNNNISTTNANSSTTTTTVPSAETAITCAPTSSAIASSTNTLTKNSTKHSETVNNMKNNSKCNTKSVSNTRISIEGPSGPYIPISECHTGKPINGSLTDLDVVPQLPSKLSRTVSDDCYDIPRQLNPQTDSNVNIRSSDLLDCVPKAPKSATNHAKDTRNSVDSSLVYSAPKVNWSTYPRDSPEGQAFQTLDATRTSVRSCNAAVDVTARHCSVNDSGFETQRSSSPLSSDFNRDSIQSTDGSAHFQPPPRPPKPPSLRKSKSKSESCGSLPNVSQLYDVPVTQVEHNLHAEDDSSPKYKSAVCPQSEDSPKSPDELYDFPRMNARSSEAIQSQQPLNGSPDRDVPLLNATVPIVFDRSTSSKKHSYTNAPAGYFTNKETVFNYEYKPTLSSGADDNNSNAFAVSANTVDSAQDRSPLTPNSASYCNASHISSSLPNSLIVGPPAVNRELKPRRKGSDSDSTALPSPTMKTAPMQLQPPPALTRIHSAPTKRSFRKPRSSGQSQVTINGTPPRIPSRVLQNSHTREPSTSEDDVSLNGNGSRRNSANEEVKGTVVPPPRRPFDPSEIQYLDLDLESDTNSQSPRTPNEHNHQRSGSTLSNKELSTNPSQCQPAIPCGGSGSTVYKTVDFVKTTAFNKMRVNQESYRNSKEK</sequence>
<dbReference type="EMBL" id="CAJPVJ010001785">
    <property type="protein sequence ID" value="CAG2165285.1"/>
    <property type="molecule type" value="Genomic_DNA"/>
</dbReference>
<dbReference type="InterPro" id="IPR001849">
    <property type="entry name" value="PH_domain"/>
</dbReference>
<feature type="compositionally biased region" description="Polar residues" evidence="1">
    <location>
        <begin position="814"/>
        <end position="832"/>
    </location>
</feature>
<keyword evidence="4" id="KW-1185">Reference proteome</keyword>
<feature type="region of interest" description="Disordered" evidence="1">
    <location>
        <begin position="438"/>
        <end position="496"/>
    </location>
</feature>
<dbReference type="PANTHER" id="PTHR45960">
    <property type="entry name" value="GRB2-ASSOCIATED-BINDING PROTEIN"/>
    <property type="match status" value="1"/>
</dbReference>
<dbReference type="EMBL" id="OC916610">
    <property type="protein sequence ID" value="CAD7644730.1"/>
    <property type="molecule type" value="Genomic_DNA"/>
</dbReference>